<dbReference type="EMBL" id="MT143870">
    <property type="protein sequence ID" value="QJB04044.1"/>
    <property type="molecule type" value="Genomic_DNA"/>
</dbReference>
<gene>
    <name evidence="2" type="ORF">MM171A02154_0004</name>
    <name evidence="3" type="ORF">MM171B00501_0005</name>
</gene>
<name>A0A6M3LXA6_9ZZZZ</name>
<accession>A0A6M3LXA6</accession>
<evidence type="ECO:0000313" key="3">
    <source>
        <dbReference type="EMBL" id="QJB04044.1"/>
    </source>
</evidence>
<sequence length="258" mass="27055">MTQVLIARPNTNKSVLAATGIYTEIVDIVAPDSAPAGSDVNVTIKIKNVDSVNHLISCVALYNGSGHFIDQFAAIPAGATHSFSGSFGMPGWGITIYAYSYYPIGADWILDDEATKDVNLSVVEWILVATRNISLDIAAPPDVWVLAATKSISLGIAAPPEIWVQAAVKSISLGIAAPPGVWVLLGTRTITIAVTGVPPPTCEIDADCPEGYVCVDGVCVPEEPEEEKKFPWTWVIIGAGATIGVIGLATAAKKKGVR</sequence>
<dbReference type="AlphaFoldDB" id="A0A6M3LXA6"/>
<feature type="transmembrane region" description="Helical" evidence="1">
    <location>
        <begin position="232"/>
        <end position="252"/>
    </location>
</feature>
<evidence type="ECO:0000313" key="2">
    <source>
        <dbReference type="EMBL" id="QJA98192.1"/>
    </source>
</evidence>
<proteinExistence type="predicted"/>
<keyword evidence="1" id="KW-1133">Transmembrane helix</keyword>
<reference evidence="2" key="1">
    <citation type="submission" date="2020-03" db="EMBL/GenBank/DDBJ databases">
        <title>The deep terrestrial virosphere.</title>
        <authorList>
            <person name="Holmfeldt K."/>
            <person name="Nilsson E."/>
            <person name="Simone D."/>
            <person name="Lopez-Fernandez M."/>
            <person name="Wu X."/>
            <person name="de Brujin I."/>
            <person name="Lundin D."/>
            <person name="Andersson A."/>
            <person name="Bertilsson S."/>
            <person name="Dopson M."/>
        </authorList>
    </citation>
    <scope>NUCLEOTIDE SEQUENCE</scope>
    <source>
        <strain evidence="2">MM171A02154</strain>
        <strain evidence="3">MM171B00501</strain>
    </source>
</reference>
<protein>
    <submittedName>
        <fullName evidence="2">Uncharacterized protein</fullName>
    </submittedName>
</protein>
<dbReference type="EMBL" id="MT143560">
    <property type="protein sequence ID" value="QJA98192.1"/>
    <property type="molecule type" value="Genomic_DNA"/>
</dbReference>
<organism evidence="2">
    <name type="scientific">viral metagenome</name>
    <dbReference type="NCBI Taxonomy" id="1070528"/>
    <lineage>
        <taxon>unclassified sequences</taxon>
        <taxon>metagenomes</taxon>
        <taxon>organismal metagenomes</taxon>
    </lineage>
</organism>
<keyword evidence="1" id="KW-0812">Transmembrane</keyword>
<keyword evidence="1" id="KW-0472">Membrane</keyword>
<evidence type="ECO:0000256" key="1">
    <source>
        <dbReference type="SAM" id="Phobius"/>
    </source>
</evidence>